<sequence>MKSLFDLIASRPRPVALFGGMCTVVNEPIAMALKYWQIVQLSYAETHAKFATADSHECLPVLLALNSLSHGSFGFD</sequence>
<accession>A0A0D8XM12</accession>
<evidence type="ECO:0000313" key="2">
    <source>
        <dbReference type="Proteomes" id="UP000053766"/>
    </source>
</evidence>
<proteinExistence type="predicted"/>
<dbReference type="SUPFAM" id="SSF53822">
    <property type="entry name" value="Periplasmic binding protein-like I"/>
    <property type="match status" value="1"/>
</dbReference>
<organism evidence="1 2">
    <name type="scientific">Dictyocaulus viviparus</name>
    <name type="common">Bovine lungworm</name>
    <dbReference type="NCBI Taxonomy" id="29172"/>
    <lineage>
        <taxon>Eukaryota</taxon>
        <taxon>Metazoa</taxon>
        <taxon>Ecdysozoa</taxon>
        <taxon>Nematoda</taxon>
        <taxon>Chromadorea</taxon>
        <taxon>Rhabditida</taxon>
        <taxon>Rhabditina</taxon>
        <taxon>Rhabditomorpha</taxon>
        <taxon>Strongyloidea</taxon>
        <taxon>Metastrongylidae</taxon>
        <taxon>Dictyocaulus</taxon>
    </lineage>
</organism>
<dbReference type="EMBL" id="KN716450">
    <property type="protein sequence ID" value="KJH44777.1"/>
    <property type="molecule type" value="Genomic_DNA"/>
</dbReference>
<reference evidence="1 2" key="1">
    <citation type="submission" date="2013-11" db="EMBL/GenBank/DDBJ databases">
        <title>Draft genome of the bovine lungworm Dictyocaulus viviparus.</title>
        <authorList>
            <person name="Mitreva M."/>
        </authorList>
    </citation>
    <scope>NUCLEOTIDE SEQUENCE [LARGE SCALE GENOMIC DNA]</scope>
    <source>
        <strain evidence="1 2">HannoverDv2000</strain>
    </source>
</reference>
<protein>
    <submittedName>
        <fullName evidence="1">Uncharacterized protein</fullName>
    </submittedName>
</protein>
<feature type="non-terminal residue" evidence="1">
    <location>
        <position position="76"/>
    </location>
</feature>
<evidence type="ECO:0000313" key="1">
    <source>
        <dbReference type="EMBL" id="KJH44777.1"/>
    </source>
</evidence>
<dbReference type="OrthoDB" id="2150267at2759"/>
<dbReference type="STRING" id="29172.A0A0D8XM12"/>
<dbReference type="Proteomes" id="UP000053766">
    <property type="component" value="Unassembled WGS sequence"/>
</dbReference>
<name>A0A0D8XM12_DICVI</name>
<reference evidence="2" key="2">
    <citation type="journal article" date="2016" name="Sci. Rep.">
        <title>Dictyocaulus viviparus genome, variome and transcriptome elucidate lungworm biology and support future intervention.</title>
        <authorList>
            <person name="McNulty S.N."/>
            <person name="Strube C."/>
            <person name="Rosa B.A."/>
            <person name="Martin J.C."/>
            <person name="Tyagi R."/>
            <person name="Choi Y.J."/>
            <person name="Wang Q."/>
            <person name="Hallsworth Pepin K."/>
            <person name="Zhang X."/>
            <person name="Ozersky P."/>
            <person name="Wilson R.K."/>
            <person name="Sternberg P.W."/>
            <person name="Gasser R.B."/>
            <person name="Mitreva M."/>
        </authorList>
    </citation>
    <scope>NUCLEOTIDE SEQUENCE [LARGE SCALE GENOMIC DNA]</scope>
    <source>
        <strain evidence="2">HannoverDv2000</strain>
    </source>
</reference>
<gene>
    <name evidence="1" type="ORF">DICVIV_09205</name>
</gene>
<keyword evidence="2" id="KW-1185">Reference proteome</keyword>
<dbReference type="Gene3D" id="3.40.50.2300">
    <property type="match status" value="1"/>
</dbReference>
<dbReference type="InterPro" id="IPR028082">
    <property type="entry name" value="Peripla_BP_I"/>
</dbReference>
<dbReference type="AlphaFoldDB" id="A0A0D8XM12"/>